<dbReference type="InterPro" id="IPR033132">
    <property type="entry name" value="GH_1_N_CS"/>
</dbReference>
<keyword evidence="2" id="KW-0378">Hydrolase</keyword>
<dbReference type="Proteomes" id="UP000825935">
    <property type="component" value="Chromosome 4"/>
</dbReference>
<dbReference type="OrthoDB" id="65569at2759"/>
<dbReference type="InterPro" id="IPR001360">
    <property type="entry name" value="Glyco_hydro_1"/>
</dbReference>
<name>A0A8T2V138_CERRI</name>
<organism evidence="4 5">
    <name type="scientific">Ceratopteris richardii</name>
    <name type="common">Triangle waterfern</name>
    <dbReference type="NCBI Taxonomy" id="49495"/>
    <lineage>
        <taxon>Eukaryota</taxon>
        <taxon>Viridiplantae</taxon>
        <taxon>Streptophyta</taxon>
        <taxon>Embryophyta</taxon>
        <taxon>Tracheophyta</taxon>
        <taxon>Polypodiopsida</taxon>
        <taxon>Polypodiidae</taxon>
        <taxon>Polypodiales</taxon>
        <taxon>Pteridineae</taxon>
        <taxon>Pteridaceae</taxon>
        <taxon>Parkerioideae</taxon>
        <taxon>Ceratopteris</taxon>
    </lineage>
</organism>
<evidence type="ECO:0000313" key="5">
    <source>
        <dbReference type="Proteomes" id="UP000825935"/>
    </source>
</evidence>
<comment type="caution">
    <text evidence="4">The sequence shown here is derived from an EMBL/GenBank/DDBJ whole genome shotgun (WGS) entry which is preliminary data.</text>
</comment>
<evidence type="ECO:0000256" key="3">
    <source>
        <dbReference type="SAM" id="SignalP"/>
    </source>
</evidence>
<feature type="signal peptide" evidence="3">
    <location>
        <begin position="1"/>
        <end position="19"/>
    </location>
</feature>
<gene>
    <name evidence="4" type="ORF">KP509_04G064700</name>
</gene>
<protein>
    <recommendedName>
        <fullName evidence="6">Beta-glucosidase</fullName>
    </recommendedName>
</protein>
<dbReference type="AlphaFoldDB" id="A0A8T2V138"/>
<sequence>MFSFLAFLLPFLYRTSVLAAHASTVTLTNIKRPSFSSRNPISQMVIPSEIRFPVEQSLLPSCSGQSFNIDRRCFPADFIFGTATSAYQVEGAVDQDHRGKSIWDTFFASPWRT</sequence>
<evidence type="ECO:0008006" key="6">
    <source>
        <dbReference type="Google" id="ProtNLM"/>
    </source>
</evidence>
<dbReference type="InterPro" id="IPR017853">
    <property type="entry name" value="GH"/>
</dbReference>
<dbReference type="Gene3D" id="3.20.20.80">
    <property type="entry name" value="Glycosidases"/>
    <property type="match status" value="1"/>
</dbReference>
<evidence type="ECO:0000313" key="4">
    <source>
        <dbReference type="EMBL" id="KAH7439495.1"/>
    </source>
</evidence>
<comment type="similarity">
    <text evidence="1">Belongs to the glycosyl hydrolase 1 family.</text>
</comment>
<dbReference type="PROSITE" id="PS00653">
    <property type="entry name" value="GLYCOSYL_HYDROL_F1_2"/>
    <property type="match status" value="1"/>
</dbReference>
<keyword evidence="5" id="KW-1185">Reference proteome</keyword>
<dbReference type="EMBL" id="CM035409">
    <property type="protein sequence ID" value="KAH7439495.1"/>
    <property type="molecule type" value="Genomic_DNA"/>
</dbReference>
<dbReference type="SUPFAM" id="SSF51445">
    <property type="entry name" value="(Trans)glycosidases"/>
    <property type="match status" value="1"/>
</dbReference>
<proteinExistence type="inferred from homology"/>
<dbReference type="Pfam" id="PF00232">
    <property type="entry name" value="Glyco_hydro_1"/>
    <property type="match status" value="1"/>
</dbReference>
<feature type="chain" id="PRO_5035743405" description="Beta-glucosidase" evidence="3">
    <location>
        <begin position="20"/>
        <end position="113"/>
    </location>
</feature>
<evidence type="ECO:0000256" key="1">
    <source>
        <dbReference type="ARBA" id="ARBA00010838"/>
    </source>
</evidence>
<evidence type="ECO:0000256" key="2">
    <source>
        <dbReference type="ARBA" id="ARBA00022801"/>
    </source>
</evidence>
<accession>A0A8T2V138</accession>
<dbReference type="GO" id="GO:0004553">
    <property type="term" value="F:hydrolase activity, hydrolyzing O-glycosyl compounds"/>
    <property type="evidence" value="ECO:0007669"/>
    <property type="project" value="InterPro"/>
</dbReference>
<dbReference type="GO" id="GO:0005975">
    <property type="term" value="P:carbohydrate metabolic process"/>
    <property type="evidence" value="ECO:0007669"/>
    <property type="project" value="InterPro"/>
</dbReference>
<reference evidence="4" key="1">
    <citation type="submission" date="2021-08" db="EMBL/GenBank/DDBJ databases">
        <title>WGS assembly of Ceratopteris richardii.</title>
        <authorList>
            <person name="Marchant D.B."/>
            <person name="Chen G."/>
            <person name="Jenkins J."/>
            <person name="Shu S."/>
            <person name="Leebens-Mack J."/>
            <person name="Grimwood J."/>
            <person name="Schmutz J."/>
            <person name="Soltis P."/>
            <person name="Soltis D."/>
            <person name="Chen Z.-H."/>
        </authorList>
    </citation>
    <scope>NUCLEOTIDE SEQUENCE</scope>
    <source>
        <strain evidence="4">Whitten #5841</strain>
        <tissue evidence="4">Leaf</tissue>
    </source>
</reference>
<keyword evidence="3" id="KW-0732">Signal</keyword>